<evidence type="ECO:0000256" key="1">
    <source>
        <dbReference type="SAM" id="MobiDB-lite"/>
    </source>
</evidence>
<gene>
    <name evidence="2" type="ORF">PCASD_16696</name>
</gene>
<dbReference type="Proteomes" id="UP000235392">
    <property type="component" value="Unassembled WGS sequence"/>
</dbReference>
<comment type="caution">
    <text evidence="2">The sequence shown here is derived from an EMBL/GenBank/DDBJ whole genome shotgun (WGS) entry which is preliminary data.</text>
</comment>
<reference evidence="2 3" key="1">
    <citation type="submission" date="2017-11" db="EMBL/GenBank/DDBJ databases">
        <title>De novo assembly and phasing of dikaryotic genomes from two isolates of Puccinia coronata f. sp. avenae, the causal agent of oat crown rust.</title>
        <authorList>
            <person name="Miller M.E."/>
            <person name="Zhang Y."/>
            <person name="Omidvar V."/>
            <person name="Sperschneider J."/>
            <person name="Schwessinger B."/>
            <person name="Raley C."/>
            <person name="Palmer J.M."/>
            <person name="Garnica D."/>
            <person name="Upadhyaya N."/>
            <person name="Rathjen J."/>
            <person name="Taylor J.M."/>
            <person name="Park R.F."/>
            <person name="Dodds P.N."/>
            <person name="Hirsch C.D."/>
            <person name="Kianian S.F."/>
            <person name="Figueroa M."/>
        </authorList>
    </citation>
    <scope>NUCLEOTIDE SEQUENCE [LARGE SCALE GENOMIC DNA]</scope>
    <source>
        <strain evidence="2">12SD80</strain>
    </source>
</reference>
<feature type="region of interest" description="Disordered" evidence="1">
    <location>
        <begin position="234"/>
        <end position="257"/>
    </location>
</feature>
<organism evidence="2 3">
    <name type="scientific">Puccinia coronata f. sp. avenae</name>
    <dbReference type="NCBI Taxonomy" id="200324"/>
    <lineage>
        <taxon>Eukaryota</taxon>
        <taxon>Fungi</taxon>
        <taxon>Dikarya</taxon>
        <taxon>Basidiomycota</taxon>
        <taxon>Pucciniomycotina</taxon>
        <taxon>Pucciniomycetes</taxon>
        <taxon>Pucciniales</taxon>
        <taxon>Pucciniaceae</taxon>
        <taxon>Puccinia</taxon>
    </lineage>
</organism>
<accession>A0A2N5T894</accession>
<dbReference type="AlphaFoldDB" id="A0A2N5T894"/>
<feature type="compositionally biased region" description="Basic and acidic residues" evidence="1">
    <location>
        <begin position="234"/>
        <end position="246"/>
    </location>
</feature>
<name>A0A2N5T894_9BASI</name>
<evidence type="ECO:0000313" key="2">
    <source>
        <dbReference type="EMBL" id="PLW21709.1"/>
    </source>
</evidence>
<protein>
    <submittedName>
        <fullName evidence="2">Uncharacterized protein</fullName>
    </submittedName>
</protein>
<feature type="region of interest" description="Disordered" evidence="1">
    <location>
        <begin position="139"/>
        <end position="174"/>
    </location>
</feature>
<dbReference type="EMBL" id="PGCI01000682">
    <property type="protein sequence ID" value="PLW21709.1"/>
    <property type="molecule type" value="Genomic_DNA"/>
</dbReference>
<sequence length="257" mass="30141">MSTVIIERCLTDQTNHTDTPEQPVRYPTAETQDIEDQGLQDHHRLERAPSLESGQTDQTLVPVQEKFNRYYHRLRGNWEWLEKVANQATEGVIQTHLFYCRADFAQMVELLGRELTLLRIQNWDPSMITIDHYLQPVPRAKQQRNPPPRVPNNRNPFNSNTAVPPLPTENHQRNNRNQNYTEYRNRAPAQQEGFLGPTLMTAPRRNRAWQSSIYGEMLRMAQSLQGTYQHLEEGRICTQRNRHEGPPEEDQNPPQDW</sequence>
<evidence type="ECO:0000313" key="3">
    <source>
        <dbReference type="Proteomes" id="UP000235392"/>
    </source>
</evidence>
<proteinExistence type="predicted"/>